<protein>
    <submittedName>
        <fullName evidence="2">Metal-sensitive transcriptional regulator</fullName>
    </submittedName>
</protein>
<keyword evidence="3" id="KW-1185">Reference proteome</keyword>
<gene>
    <name evidence="2" type="ORF">I6H88_13005</name>
</gene>
<proteinExistence type="inferred from homology"/>
<accession>A0A7T7UW76</accession>
<dbReference type="GO" id="GO:0045892">
    <property type="term" value="P:negative regulation of DNA-templated transcription"/>
    <property type="evidence" value="ECO:0007669"/>
    <property type="project" value="UniProtKB-ARBA"/>
</dbReference>
<dbReference type="AlphaFoldDB" id="A0A7T7UW76"/>
<evidence type="ECO:0000313" key="2">
    <source>
        <dbReference type="EMBL" id="QQN57365.1"/>
    </source>
</evidence>
<dbReference type="GO" id="GO:0046872">
    <property type="term" value="F:metal ion binding"/>
    <property type="evidence" value="ECO:0007669"/>
    <property type="project" value="InterPro"/>
</dbReference>
<reference evidence="2 3" key="1">
    <citation type="submission" date="2020-12" db="EMBL/GenBank/DDBJ databases">
        <title>FDA dAtabase for Regulatory Grade micrObial Sequences (FDA-ARGOS): Supporting development and validation of Infectious Disease Dx tests.</title>
        <authorList>
            <person name="Kerrigan L."/>
            <person name="Long C."/>
            <person name="Tallon L."/>
            <person name="Sadzewicz L."/>
            <person name="Zhao X."/>
            <person name="Boylan J."/>
            <person name="Ott S."/>
            <person name="Bowen H."/>
            <person name="Vavikolanu K."/>
            <person name="Mehta A."/>
            <person name="Aluvathingal J."/>
            <person name="Nadendla S."/>
            <person name="Yan Y."/>
            <person name="Sichtig H."/>
        </authorList>
    </citation>
    <scope>NUCLEOTIDE SEQUENCE [LARGE SCALE GENOMIC DNA]</scope>
    <source>
        <strain evidence="2 3">FDAARGOS_1031</strain>
    </source>
</reference>
<dbReference type="EMBL" id="CP067018">
    <property type="protein sequence ID" value="QQN57365.1"/>
    <property type="molecule type" value="Genomic_DNA"/>
</dbReference>
<dbReference type="Proteomes" id="UP000595426">
    <property type="component" value="Chromosome"/>
</dbReference>
<dbReference type="GO" id="GO:0003677">
    <property type="term" value="F:DNA binding"/>
    <property type="evidence" value="ECO:0007669"/>
    <property type="project" value="InterPro"/>
</dbReference>
<sequence>MLPGELTNDIIKRLNVIKGQIEGITRMLNDDKDPEKISIQFKAADQALQKAHFLLLDEVFRKSLALSLVEVMNACPGNCADAQKIELLKEQFPIFHDHELARKMKEISSISNRLAKHNQESQENQKKSQK</sequence>
<evidence type="ECO:0000313" key="3">
    <source>
        <dbReference type="Proteomes" id="UP000595426"/>
    </source>
</evidence>
<name>A0A7T7UW76_9FLAO</name>
<evidence type="ECO:0000256" key="1">
    <source>
        <dbReference type="ARBA" id="ARBA00005260"/>
    </source>
</evidence>
<comment type="similarity">
    <text evidence="1">Belongs to the FrmR/RcnR family.</text>
</comment>
<dbReference type="RefSeq" id="WP_034871402.1">
    <property type="nucleotide sequence ID" value="NZ_CP067018.1"/>
</dbReference>
<dbReference type="InterPro" id="IPR003735">
    <property type="entry name" value="Metal_Tscrpt_repr"/>
</dbReference>
<dbReference type="Pfam" id="PF02583">
    <property type="entry name" value="Trns_repr_metal"/>
    <property type="match status" value="1"/>
</dbReference>
<dbReference type="Gene3D" id="1.20.58.1000">
    <property type="entry name" value="Metal-sensitive repressor, helix protomer"/>
    <property type="match status" value="1"/>
</dbReference>
<organism evidence="2 3">
    <name type="scientific">Elizabethkingia bruuniana</name>
    <dbReference type="NCBI Taxonomy" id="1756149"/>
    <lineage>
        <taxon>Bacteria</taxon>
        <taxon>Pseudomonadati</taxon>
        <taxon>Bacteroidota</taxon>
        <taxon>Flavobacteriia</taxon>
        <taxon>Flavobacteriales</taxon>
        <taxon>Weeksellaceae</taxon>
        <taxon>Elizabethkingia</taxon>
    </lineage>
</organism>
<dbReference type="InterPro" id="IPR038390">
    <property type="entry name" value="Metal_Tscrpt_repr_sf"/>
</dbReference>